<accession>A0ABS7XL17</accession>
<dbReference type="Proteomes" id="UP001199314">
    <property type="component" value="Unassembled WGS sequence"/>
</dbReference>
<evidence type="ECO:0000313" key="2">
    <source>
        <dbReference type="Proteomes" id="UP001199314"/>
    </source>
</evidence>
<sequence>MGSLTISNKTLNRYFGYLKNLDNATKKNLIIKLTKSLELKPKKETDLKSLFGAWEDNRDADEIISDIKNSRVAKTNTVSFE</sequence>
<dbReference type="EMBL" id="JAIQZE010000012">
    <property type="protein sequence ID" value="MBZ9779455.1"/>
    <property type="molecule type" value="Genomic_DNA"/>
</dbReference>
<proteinExistence type="predicted"/>
<organism evidence="1 2">
    <name type="scientific">Psychroflexus longus</name>
    <dbReference type="NCBI Taxonomy" id="2873596"/>
    <lineage>
        <taxon>Bacteria</taxon>
        <taxon>Pseudomonadati</taxon>
        <taxon>Bacteroidota</taxon>
        <taxon>Flavobacteriia</taxon>
        <taxon>Flavobacteriales</taxon>
        <taxon>Flavobacteriaceae</taxon>
        <taxon>Psychroflexus</taxon>
    </lineage>
</organism>
<comment type="caution">
    <text evidence="1">The sequence shown here is derived from an EMBL/GenBank/DDBJ whole genome shotgun (WGS) entry which is preliminary data.</text>
</comment>
<protein>
    <submittedName>
        <fullName evidence="1">Uncharacterized protein</fullName>
    </submittedName>
</protein>
<reference evidence="2" key="1">
    <citation type="submission" date="2023-07" db="EMBL/GenBank/DDBJ databases">
        <title>Novel species isolated from saline lakes on Tibetan Plateau.</title>
        <authorList>
            <person name="Lu H."/>
        </authorList>
    </citation>
    <scope>NUCLEOTIDE SEQUENCE [LARGE SCALE GENOMIC DNA]</scope>
    <source>
        <strain evidence="2">CAK8W</strain>
    </source>
</reference>
<keyword evidence="2" id="KW-1185">Reference proteome</keyword>
<gene>
    <name evidence="1" type="ORF">LB452_11030</name>
</gene>
<name>A0ABS7XL17_9FLAO</name>
<dbReference type="RefSeq" id="WP_224461791.1">
    <property type="nucleotide sequence ID" value="NZ_JAIQZE010000012.1"/>
</dbReference>
<evidence type="ECO:0000313" key="1">
    <source>
        <dbReference type="EMBL" id="MBZ9779455.1"/>
    </source>
</evidence>